<keyword evidence="2" id="KW-1185">Reference proteome</keyword>
<reference evidence="1 2" key="1">
    <citation type="submission" date="2019-06" db="EMBL/GenBank/DDBJ databases">
        <title>Genome Sequence of the Brown Rot Fungal Pathogen Monilinia fructicola.</title>
        <authorList>
            <person name="De Miccolis Angelini R.M."/>
            <person name="Landi L."/>
            <person name="Abate D."/>
            <person name="Pollastro S."/>
            <person name="Romanazzi G."/>
            <person name="Faretra F."/>
        </authorList>
    </citation>
    <scope>NUCLEOTIDE SEQUENCE [LARGE SCALE GENOMIC DNA]</scope>
    <source>
        <strain evidence="1 2">Mfrc123</strain>
    </source>
</reference>
<evidence type="ECO:0000313" key="2">
    <source>
        <dbReference type="Proteomes" id="UP000322873"/>
    </source>
</evidence>
<comment type="caution">
    <text evidence="1">The sequence shown here is derived from an EMBL/GenBank/DDBJ whole genome shotgun (WGS) entry which is preliminary data.</text>
</comment>
<evidence type="ECO:0000313" key="1">
    <source>
        <dbReference type="EMBL" id="KAA8570338.1"/>
    </source>
</evidence>
<name>A0A5M9JLH4_MONFR</name>
<sequence>MNWQSNSRARGSSSGVACISTFVLQARLPTRLSLTSSTLLYQLLFEGSGTEPDTGSVYQRCAVVWYSVAGSFPIVTNNVALYRVFGGALTVSVISRSG</sequence>
<dbReference type="Proteomes" id="UP000322873">
    <property type="component" value="Unassembled WGS sequence"/>
</dbReference>
<gene>
    <name evidence="1" type="ORF">EYC84_002638</name>
</gene>
<accession>A0A5M9JLH4</accession>
<dbReference type="AlphaFoldDB" id="A0A5M9JLH4"/>
<proteinExistence type="predicted"/>
<protein>
    <submittedName>
        <fullName evidence="1">Uncharacterized protein</fullName>
    </submittedName>
</protein>
<dbReference type="EMBL" id="VICG01000007">
    <property type="protein sequence ID" value="KAA8570338.1"/>
    <property type="molecule type" value="Genomic_DNA"/>
</dbReference>
<organism evidence="1 2">
    <name type="scientific">Monilinia fructicola</name>
    <name type="common">Brown rot fungus</name>
    <name type="synonym">Ciboria fructicola</name>
    <dbReference type="NCBI Taxonomy" id="38448"/>
    <lineage>
        <taxon>Eukaryota</taxon>
        <taxon>Fungi</taxon>
        <taxon>Dikarya</taxon>
        <taxon>Ascomycota</taxon>
        <taxon>Pezizomycotina</taxon>
        <taxon>Leotiomycetes</taxon>
        <taxon>Helotiales</taxon>
        <taxon>Sclerotiniaceae</taxon>
        <taxon>Monilinia</taxon>
    </lineage>
</organism>